<organism evidence="3 4">
    <name type="scientific">Zygotorulaspora mrakii</name>
    <name type="common">Zygosaccharomyces mrakii</name>
    <dbReference type="NCBI Taxonomy" id="42260"/>
    <lineage>
        <taxon>Eukaryota</taxon>
        <taxon>Fungi</taxon>
        <taxon>Dikarya</taxon>
        <taxon>Ascomycota</taxon>
        <taxon>Saccharomycotina</taxon>
        <taxon>Saccharomycetes</taxon>
        <taxon>Saccharomycetales</taxon>
        <taxon>Saccharomycetaceae</taxon>
        <taxon>Zygotorulaspora</taxon>
    </lineage>
</organism>
<protein>
    <recommendedName>
        <fullName evidence="5">Smr domain-containing protein</fullName>
    </recommendedName>
</protein>
<name>A0A7H9B204_ZYGMR</name>
<dbReference type="PROSITE" id="PS51140">
    <property type="entry name" value="CUE"/>
    <property type="match status" value="1"/>
</dbReference>
<dbReference type="InterPro" id="IPR002625">
    <property type="entry name" value="Smr_dom"/>
</dbReference>
<evidence type="ECO:0008006" key="5">
    <source>
        <dbReference type="Google" id="ProtNLM"/>
    </source>
</evidence>
<dbReference type="EMBL" id="CP058607">
    <property type="protein sequence ID" value="QLG72650.1"/>
    <property type="molecule type" value="Genomic_DNA"/>
</dbReference>
<dbReference type="SUPFAM" id="SSF46934">
    <property type="entry name" value="UBA-like"/>
    <property type="match status" value="1"/>
</dbReference>
<dbReference type="RefSeq" id="XP_037144378.1">
    <property type="nucleotide sequence ID" value="XM_037288483.1"/>
</dbReference>
<dbReference type="AlphaFoldDB" id="A0A7H9B204"/>
<reference evidence="3 4" key="1">
    <citation type="submission" date="2020-07" db="EMBL/GenBank/DDBJ databases">
        <title>The yeast mating-type switching endonuclease HO is a domesticated member of an unorthodox homing genetic element family.</title>
        <authorList>
            <person name="Coughlan A.Y."/>
            <person name="Lombardi L."/>
            <person name="Braun-Galleani S."/>
            <person name="Martos A.R."/>
            <person name="Galeote V."/>
            <person name="Bigey F."/>
            <person name="Dequin S."/>
            <person name="Byrne K.P."/>
            <person name="Wolfe K.H."/>
        </authorList>
    </citation>
    <scope>NUCLEOTIDE SEQUENCE [LARGE SCALE GENOMIC DNA]</scope>
    <source>
        <strain evidence="3 4">NRRL Y-6702</strain>
    </source>
</reference>
<accession>A0A7H9B204</accession>
<feature type="domain" description="CUE" evidence="2">
    <location>
        <begin position="79"/>
        <end position="122"/>
    </location>
</feature>
<dbReference type="CDD" id="cd14279">
    <property type="entry name" value="CUE"/>
    <property type="match status" value="1"/>
</dbReference>
<dbReference type="InterPro" id="IPR003892">
    <property type="entry name" value="CUE"/>
</dbReference>
<dbReference type="Pfam" id="PF02845">
    <property type="entry name" value="CUE"/>
    <property type="match status" value="1"/>
</dbReference>
<dbReference type="SMART" id="SM00546">
    <property type="entry name" value="CUE"/>
    <property type="match status" value="2"/>
</dbReference>
<dbReference type="GO" id="GO:0004519">
    <property type="term" value="F:endonuclease activity"/>
    <property type="evidence" value="ECO:0007669"/>
    <property type="project" value="TreeGrafter"/>
</dbReference>
<dbReference type="PANTHER" id="PTHR46535:SF1">
    <property type="entry name" value="NEDD4-BINDING PROTEIN 2"/>
    <property type="match status" value="1"/>
</dbReference>
<dbReference type="SMART" id="SM00463">
    <property type="entry name" value="SMR"/>
    <property type="match status" value="1"/>
</dbReference>
<dbReference type="KEGG" id="zmk:HG535_0D03580"/>
<dbReference type="PANTHER" id="PTHR46535">
    <property type="entry name" value="NEDD4-BINDING PROTEIN 2"/>
    <property type="match status" value="1"/>
</dbReference>
<proteinExistence type="predicted"/>
<sequence>MDGIINNNFNTEGQINEYEEKIAELCDIFPDKSQTEIQKAFLSSNKNLPATCELLLTGHETLLKESDVAGVDPQVNRKQEFTPVDELGAMFPNIDRKAITTALQSNKNSLDDTIGDLLNFDILSVEQGNEQKRLESQIKKGNRYRDVDKNDWKLTSNYLEIVQQYTNVDNDTAMKSYYNNFMNMGKTIINIIWTAENDHNARQKNDSKILTRKPTTGGRVQSAYGYAHEATNSFTALEKKRYLNGNDKSMQSSPYVYNPNTEETKKVSEILTENPIVKCISRDFLKKALKFYNGDMKRTLSVILFIIDLNASKDTYCRVNASKDCAGYKHHTASSYPKAFKQKTPSAGTIALRCSDFQSEEHYKIGCEMIETILIAPRLDFHGFIPEDAIQILKICLKKWWNHELLERELKAQKLSISKAFNVSAVEVVTGRGIHSVGGVSVLRKRVKMFLDRENYLYWEEPSYFIVTGKKPVK</sequence>
<dbReference type="Gene3D" id="1.10.8.10">
    <property type="entry name" value="DNA helicase RuvA subunit, C-terminal domain"/>
    <property type="match status" value="1"/>
</dbReference>
<dbReference type="GeneID" id="59236374"/>
<feature type="domain" description="Smr" evidence="1">
    <location>
        <begin position="379"/>
        <end position="474"/>
    </location>
</feature>
<keyword evidence="4" id="KW-1185">Reference proteome</keyword>
<evidence type="ECO:0000313" key="4">
    <source>
        <dbReference type="Proteomes" id="UP000509704"/>
    </source>
</evidence>
<dbReference type="InterPro" id="IPR009060">
    <property type="entry name" value="UBA-like_sf"/>
</dbReference>
<evidence type="ECO:0000313" key="3">
    <source>
        <dbReference type="EMBL" id="QLG72650.1"/>
    </source>
</evidence>
<dbReference type="Proteomes" id="UP000509704">
    <property type="component" value="Chromosome 4"/>
</dbReference>
<dbReference type="PROSITE" id="PS50828">
    <property type="entry name" value="SMR"/>
    <property type="match status" value="1"/>
</dbReference>
<gene>
    <name evidence="3" type="ORF">HG535_0D03580</name>
</gene>
<dbReference type="InterPro" id="IPR036063">
    <property type="entry name" value="Smr_dom_sf"/>
</dbReference>
<dbReference type="GO" id="GO:0043130">
    <property type="term" value="F:ubiquitin binding"/>
    <property type="evidence" value="ECO:0007669"/>
    <property type="project" value="InterPro"/>
</dbReference>
<dbReference type="InterPro" id="IPR052772">
    <property type="entry name" value="Endo/PolyKinase_Domain-Protein"/>
</dbReference>
<dbReference type="OrthoDB" id="4080456at2759"/>
<evidence type="ECO:0000259" key="2">
    <source>
        <dbReference type="PROSITE" id="PS51140"/>
    </source>
</evidence>
<evidence type="ECO:0000259" key="1">
    <source>
        <dbReference type="PROSITE" id="PS50828"/>
    </source>
</evidence>
<dbReference type="Gene3D" id="3.30.1370.110">
    <property type="match status" value="1"/>
</dbReference>
<dbReference type="SUPFAM" id="SSF160443">
    <property type="entry name" value="SMR domain-like"/>
    <property type="match status" value="1"/>
</dbReference>
<dbReference type="GO" id="GO:0005634">
    <property type="term" value="C:nucleus"/>
    <property type="evidence" value="ECO:0007669"/>
    <property type="project" value="TreeGrafter"/>
</dbReference>